<organism evidence="3 4">
    <name type="scientific">Prochlorococcus marinus (strain SARG / CCMP1375 / SS120)</name>
    <dbReference type="NCBI Taxonomy" id="167539"/>
    <lineage>
        <taxon>Bacteria</taxon>
        <taxon>Bacillati</taxon>
        <taxon>Cyanobacteriota</taxon>
        <taxon>Cyanophyceae</taxon>
        <taxon>Synechococcales</taxon>
        <taxon>Prochlorococcaceae</taxon>
        <taxon>Prochlorococcus</taxon>
    </lineage>
</organism>
<keyword evidence="4" id="KW-1185">Reference proteome</keyword>
<evidence type="ECO:0000313" key="4">
    <source>
        <dbReference type="Proteomes" id="UP000001420"/>
    </source>
</evidence>
<accession>Q7VDV1</accession>
<evidence type="ECO:0000256" key="2">
    <source>
        <dbReference type="SAM" id="Phobius"/>
    </source>
</evidence>
<dbReference type="EnsemblBacteria" id="AAP99313">
    <property type="protein sequence ID" value="AAP99313"/>
    <property type="gene ID" value="Pro_0267"/>
</dbReference>
<dbReference type="AlphaFoldDB" id="Q7VDV1"/>
<sequence>MLAVVIGDFSIILGLAILLLPLLITELSRPKDSFWGALTMILGLVLITSKERLSGSPMLAVLFSSLIIFRLLLEVSQNRWQQLTLEEKAGIKSFSLWNNRISQIIAVFGRLGSIVLAISDLFKGKPKPSSIGKKWVRPETNNKSAGSDSKQLASLEGNIDDKNFASDQISTLASGNTPSDAS</sequence>
<dbReference type="Proteomes" id="UP000001420">
    <property type="component" value="Chromosome"/>
</dbReference>
<dbReference type="OrthoDB" id="560959at2"/>
<dbReference type="HOGENOM" id="CLU_088954_1_0_3"/>
<feature type="region of interest" description="Disordered" evidence="1">
    <location>
        <begin position="126"/>
        <end position="152"/>
    </location>
</feature>
<dbReference type="RefSeq" id="WP_011124422.1">
    <property type="nucleotide sequence ID" value="NC_005042.1"/>
</dbReference>
<evidence type="ECO:0000256" key="1">
    <source>
        <dbReference type="SAM" id="MobiDB-lite"/>
    </source>
</evidence>
<dbReference type="Pfam" id="PF07444">
    <property type="entry name" value="Ycf66_N"/>
    <property type="match status" value="1"/>
</dbReference>
<dbReference type="eggNOG" id="COG3064">
    <property type="taxonomic scope" value="Bacteria"/>
</dbReference>
<dbReference type="EMBL" id="AE017126">
    <property type="protein sequence ID" value="AAP99313.1"/>
    <property type="molecule type" value="Genomic_DNA"/>
</dbReference>
<protein>
    <submittedName>
        <fullName evidence="3">Predicted membrane protein</fullName>
    </submittedName>
</protein>
<dbReference type="PATRIC" id="fig|167539.5.peg.275"/>
<gene>
    <name evidence="3" type="ordered locus">Pro_0267</name>
</gene>
<dbReference type="InterPro" id="IPR010004">
    <property type="entry name" value="Uncharacterised_Ycf66"/>
</dbReference>
<evidence type="ECO:0000313" key="3">
    <source>
        <dbReference type="EMBL" id="AAP99313.1"/>
    </source>
</evidence>
<dbReference type="KEGG" id="pma:Pro_0267"/>
<proteinExistence type="predicted"/>
<keyword evidence="2" id="KW-0812">Transmembrane</keyword>
<keyword evidence="2" id="KW-1133">Transmembrane helix</keyword>
<keyword evidence="2" id="KW-0472">Membrane</keyword>
<name>Q7VDV1_PROMA</name>
<feature type="compositionally biased region" description="Polar residues" evidence="1">
    <location>
        <begin position="139"/>
        <end position="152"/>
    </location>
</feature>
<feature type="transmembrane region" description="Helical" evidence="2">
    <location>
        <begin position="55"/>
        <end position="73"/>
    </location>
</feature>
<feature type="transmembrane region" description="Helical" evidence="2">
    <location>
        <begin position="6"/>
        <end position="25"/>
    </location>
</feature>
<reference evidence="3 4" key="1">
    <citation type="journal article" date="2003" name="Proc. Natl. Acad. Sci. U.S.A.">
        <title>Genome sequence of the cyanobacterium Prochlorococcus marinus SS120, a nearly minimal oxyphototrophic genome.</title>
        <authorList>
            <person name="Dufresne A."/>
            <person name="Salanoubat M."/>
            <person name="Partensky F."/>
            <person name="Artiguenave F."/>
            <person name="Axmann I.M."/>
            <person name="Barbe V."/>
            <person name="Duprat S."/>
            <person name="Galperin M.Y."/>
            <person name="Koonin E.V."/>
            <person name="Le Gall F."/>
            <person name="Makarova K.S."/>
            <person name="Ostrowski M."/>
            <person name="Oztas S."/>
            <person name="Robert C."/>
            <person name="Rogozin I.B."/>
            <person name="Scanlan D.J."/>
            <person name="Tandeau de Marsac N."/>
            <person name="Weissenbach J."/>
            <person name="Wincker P."/>
            <person name="Wolf Y.I."/>
            <person name="Hess W.R."/>
        </authorList>
    </citation>
    <scope>NUCLEOTIDE SEQUENCE [LARGE SCALE GENOMIC DNA]</scope>
    <source>
        <strain evidence="4">SARG / CCMP1375 / SS120</strain>
    </source>
</reference>